<comment type="subcellular location">
    <subcellularLocation>
        <location evidence="1">Membrane</location>
        <topology evidence="1">Multi-pass membrane protein</topology>
    </subcellularLocation>
</comment>
<dbReference type="VEuPathDB" id="MicrosporidiaDB:CWI37_1167p0020"/>
<evidence type="ECO:0000256" key="5">
    <source>
        <dbReference type="SAM" id="Phobius"/>
    </source>
</evidence>
<organism evidence="6 7">
    <name type="scientific">Hamiltosporidium tvaerminnensis</name>
    <dbReference type="NCBI Taxonomy" id="1176355"/>
    <lineage>
        <taxon>Eukaryota</taxon>
        <taxon>Fungi</taxon>
        <taxon>Fungi incertae sedis</taxon>
        <taxon>Microsporidia</taxon>
        <taxon>Dubosqiidae</taxon>
        <taxon>Hamiltosporidium</taxon>
    </lineage>
</organism>
<keyword evidence="6" id="KW-0762">Sugar transport</keyword>
<keyword evidence="2 5" id="KW-0812">Transmembrane</keyword>
<dbReference type="AlphaFoldDB" id="A0A4Q9KZN3"/>
<evidence type="ECO:0000256" key="2">
    <source>
        <dbReference type="ARBA" id="ARBA00022692"/>
    </source>
</evidence>
<feature type="transmembrane region" description="Helical" evidence="5">
    <location>
        <begin position="144"/>
        <end position="163"/>
    </location>
</feature>
<sequence>MKKYLAILPVFLHSCINGYILRKFTRDRNTPKCLPMMLIELIKLGISIFIKSGEPIKYNLEITVPTVFYFLQNLLLWNFAARIDPLYFATCYQSRIISLCIISILLLNKRFKMHQYFGQFLIFVGIILPEIFKENKIEKNNELIPCLGIILSGFLTSLSSVYFEHRIRNTITYFWDYSFQYSIYAVTLSFIASIIEFSVNEIDIWKFVLNVNFWLIIVTNSIGSMIISYLATVICPLTRTFFMILASAASTIVITFLLDSKLDIKNLFSFGIVYLGTSIYEYESLRKMFVKVTPKSKSPEEQI</sequence>
<name>A0A4Q9KZN3_9MICR</name>
<evidence type="ECO:0000256" key="1">
    <source>
        <dbReference type="ARBA" id="ARBA00004141"/>
    </source>
</evidence>
<protein>
    <submittedName>
        <fullName evidence="6">Putative nucleotide-sugar transporter</fullName>
    </submittedName>
</protein>
<dbReference type="PANTHER" id="PTHR10231">
    <property type="entry name" value="NUCLEOTIDE-SUGAR TRANSMEMBRANE TRANSPORTER"/>
    <property type="match status" value="1"/>
</dbReference>
<dbReference type="SUPFAM" id="SSF103481">
    <property type="entry name" value="Multidrug resistance efflux transporter EmrE"/>
    <property type="match status" value="1"/>
</dbReference>
<feature type="transmembrane region" description="Helical" evidence="5">
    <location>
        <begin position="86"/>
        <end position="107"/>
    </location>
</feature>
<keyword evidence="6" id="KW-0813">Transport</keyword>
<keyword evidence="3 5" id="KW-1133">Transmembrane helix</keyword>
<proteinExistence type="predicted"/>
<dbReference type="Pfam" id="PF04142">
    <property type="entry name" value="Nuc_sug_transp"/>
    <property type="match status" value="1"/>
</dbReference>
<dbReference type="Proteomes" id="UP000292362">
    <property type="component" value="Unassembled WGS sequence"/>
</dbReference>
<accession>A0A4Q9KZN3</accession>
<feature type="transmembrane region" description="Helical" evidence="5">
    <location>
        <begin position="33"/>
        <end position="50"/>
    </location>
</feature>
<dbReference type="GO" id="GO:0000139">
    <property type="term" value="C:Golgi membrane"/>
    <property type="evidence" value="ECO:0007669"/>
    <property type="project" value="InterPro"/>
</dbReference>
<evidence type="ECO:0000313" key="6">
    <source>
        <dbReference type="EMBL" id="TBT99930.1"/>
    </source>
</evidence>
<feature type="transmembrane region" description="Helical" evidence="5">
    <location>
        <begin position="183"/>
        <end position="199"/>
    </location>
</feature>
<feature type="transmembrane region" description="Helical" evidence="5">
    <location>
        <begin position="240"/>
        <end position="258"/>
    </location>
</feature>
<reference evidence="6 7" key="1">
    <citation type="submission" date="2017-12" db="EMBL/GenBank/DDBJ databases">
        <authorList>
            <person name="Pombert J.-F."/>
            <person name="Haag K.L."/>
            <person name="Ebert D."/>
        </authorList>
    </citation>
    <scope>NUCLEOTIDE SEQUENCE [LARGE SCALE GENOMIC DNA]</scope>
    <source>
        <strain evidence="6">FI-OER-3-3</strain>
    </source>
</reference>
<keyword evidence="4 5" id="KW-0472">Membrane</keyword>
<dbReference type="EMBL" id="PITJ01001167">
    <property type="protein sequence ID" value="TBT99930.1"/>
    <property type="molecule type" value="Genomic_DNA"/>
</dbReference>
<evidence type="ECO:0000256" key="4">
    <source>
        <dbReference type="ARBA" id="ARBA00023136"/>
    </source>
</evidence>
<evidence type="ECO:0000313" key="7">
    <source>
        <dbReference type="Proteomes" id="UP000292362"/>
    </source>
</evidence>
<gene>
    <name evidence="6" type="ORF">CWI37_1167p0020</name>
</gene>
<comment type="caution">
    <text evidence="6">The sequence shown here is derived from an EMBL/GenBank/DDBJ whole genome shotgun (WGS) entry which is preliminary data.</text>
</comment>
<feature type="transmembrane region" description="Helical" evidence="5">
    <location>
        <begin position="6"/>
        <end position="21"/>
    </location>
</feature>
<dbReference type="GO" id="GO:0015165">
    <property type="term" value="F:pyrimidine nucleotide-sugar transmembrane transporter activity"/>
    <property type="evidence" value="ECO:0007669"/>
    <property type="project" value="InterPro"/>
</dbReference>
<evidence type="ECO:0000256" key="3">
    <source>
        <dbReference type="ARBA" id="ARBA00022989"/>
    </source>
</evidence>
<feature type="transmembrane region" description="Helical" evidence="5">
    <location>
        <begin position="211"/>
        <end position="234"/>
    </location>
</feature>
<dbReference type="InterPro" id="IPR007271">
    <property type="entry name" value="Nuc_sug_transpt"/>
</dbReference>
<dbReference type="InterPro" id="IPR037185">
    <property type="entry name" value="EmrE-like"/>
</dbReference>